<dbReference type="Pfam" id="PF13193">
    <property type="entry name" value="AMP-binding_C"/>
    <property type="match status" value="1"/>
</dbReference>
<comment type="similarity">
    <text evidence="1">Belongs to the ATP-dependent AMP-binding enzyme family.</text>
</comment>
<evidence type="ECO:0000313" key="5">
    <source>
        <dbReference type="EMBL" id="MBS2211511.1"/>
    </source>
</evidence>
<dbReference type="SUPFAM" id="SSF56801">
    <property type="entry name" value="Acetyl-CoA synthetase-like"/>
    <property type="match status" value="1"/>
</dbReference>
<gene>
    <name evidence="5" type="ORF">KEM09_08870</name>
</gene>
<keyword evidence="2" id="KW-0436">Ligase</keyword>
<evidence type="ECO:0000256" key="1">
    <source>
        <dbReference type="ARBA" id="ARBA00006432"/>
    </source>
</evidence>
<protein>
    <submittedName>
        <fullName evidence="5">AMP-binding protein</fullName>
    </submittedName>
</protein>
<name>A0ABS5K967_9BACT</name>
<keyword evidence="6" id="KW-1185">Reference proteome</keyword>
<organism evidence="5 6">
    <name type="scientific">Carboxylicivirga mesophila</name>
    <dbReference type="NCBI Taxonomy" id="1166478"/>
    <lineage>
        <taxon>Bacteria</taxon>
        <taxon>Pseudomonadati</taxon>
        <taxon>Bacteroidota</taxon>
        <taxon>Bacteroidia</taxon>
        <taxon>Marinilabiliales</taxon>
        <taxon>Marinilabiliaceae</taxon>
        <taxon>Carboxylicivirga</taxon>
    </lineage>
</organism>
<dbReference type="RefSeq" id="WP_212227702.1">
    <property type="nucleotide sequence ID" value="NZ_JAGUCN010000008.1"/>
</dbReference>
<feature type="domain" description="AMP-binding enzyme C-terminal" evidence="4">
    <location>
        <begin position="405"/>
        <end position="481"/>
    </location>
</feature>
<dbReference type="InterPro" id="IPR042099">
    <property type="entry name" value="ANL_N_sf"/>
</dbReference>
<dbReference type="InterPro" id="IPR025110">
    <property type="entry name" value="AMP-bd_C"/>
</dbReference>
<evidence type="ECO:0000259" key="3">
    <source>
        <dbReference type="Pfam" id="PF00501"/>
    </source>
</evidence>
<dbReference type="Gene3D" id="3.40.50.12780">
    <property type="entry name" value="N-terminal domain of ligase-like"/>
    <property type="match status" value="1"/>
</dbReference>
<evidence type="ECO:0000313" key="6">
    <source>
        <dbReference type="Proteomes" id="UP000721861"/>
    </source>
</evidence>
<accession>A0ABS5K967</accession>
<proteinExistence type="inferred from homology"/>
<dbReference type="Pfam" id="PF00501">
    <property type="entry name" value="AMP-binding"/>
    <property type="match status" value="1"/>
</dbReference>
<dbReference type="InterPro" id="IPR045851">
    <property type="entry name" value="AMP-bd_C_sf"/>
</dbReference>
<sequence>MNCVDFLLQEHTHRQGDFILGRNGELTYNSLIDRINRLSVWLRQSIGQAQNVVLIMPNSHYSIVAYLAIMKSGNVVVPLNPAIELASFNELVKRCGSNTVFASNQVVKRLNLEMTNVLSEAAIDTVIEETPGNEWSNTETKEDDLAQIIFTSGSTAKPKGVMISHRNIIANTSSIIDYLHLTEDDVIEIVLPFFYCYGLSLLHTHLKVGGQIVLNNTFIFLNSVIDDLNKYKCTGFAGVPSHFQILLRKSDTFKHSKFPHLRYVTQAGGKLHTTFIKEFCDSFPDTKFYVMYGQTEATARLSYLPPERLADKLGSLGKGIPKVELRVVDANGDDVQPGEVGEIIAKGDNIMSGYYQEPEETATTIKGGWLYTGDLAKVDEDGFIYHAARRKEIIKVGGRRVSPKEIEEVIVGIDGVIDCTIEAVTDEVLGEAIKAILVVNKRHSEITESYIKKICADKLSSYKVPQTIEFVENVKVNAAGKKVKA</sequence>
<reference evidence="5 6" key="1">
    <citation type="journal article" date="2014" name="Int. J. Syst. Evol. Microbiol.">
        <title>Carboxylicivirga gen. nov. in the family Marinilabiliaceae with two novel species, Carboxylicivirga mesophila sp. nov. and Carboxylicivirga taeanensis sp. nov., and reclassification of Cytophaga fermentans as Saccharicrinis fermentans gen. nov., comb. nov.</title>
        <authorList>
            <person name="Yang S.H."/>
            <person name="Seo H.S."/>
            <person name="Woo J.H."/>
            <person name="Oh H.M."/>
            <person name="Jang H."/>
            <person name="Lee J.H."/>
            <person name="Kim S.J."/>
            <person name="Kwon K.K."/>
        </authorList>
    </citation>
    <scope>NUCLEOTIDE SEQUENCE [LARGE SCALE GENOMIC DNA]</scope>
    <source>
        <strain evidence="5 6">JCM 18290</strain>
    </source>
</reference>
<dbReference type="PANTHER" id="PTHR43201:SF5">
    <property type="entry name" value="MEDIUM-CHAIN ACYL-COA LIGASE ACSF2, MITOCHONDRIAL"/>
    <property type="match status" value="1"/>
</dbReference>
<evidence type="ECO:0000256" key="2">
    <source>
        <dbReference type="ARBA" id="ARBA00022598"/>
    </source>
</evidence>
<dbReference type="InterPro" id="IPR000873">
    <property type="entry name" value="AMP-dep_synth/lig_dom"/>
</dbReference>
<comment type="caution">
    <text evidence="5">The sequence shown here is derived from an EMBL/GenBank/DDBJ whole genome shotgun (WGS) entry which is preliminary data.</text>
</comment>
<evidence type="ECO:0000259" key="4">
    <source>
        <dbReference type="Pfam" id="PF13193"/>
    </source>
</evidence>
<dbReference type="EMBL" id="JAGUCN010000008">
    <property type="protein sequence ID" value="MBS2211511.1"/>
    <property type="molecule type" value="Genomic_DNA"/>
</dbReference>
<dbReference type="Proteomes" id="UP000721861">
    <property type="component" value="Unassembled WGS sequence"/>
</dbReference>
<feature type="domain" description="AMP-dependent synthetase/ligase" evidence="3">
    <location>
        <begin position="21"/>
        <end position="355"/>
    </location>
</feature>
<dbReference type="Gene3D" id="3.30.300.30">
    <property type="match status" value="1"/>
</dbReference>
<dbReference type="PANTHER" id="PTHR43201">
    <property type="entry name" value="ACYL-COA SYNTHETASE"/>
    <property type="match status" value="1"/>
</dbReference>